<dbReference type="Gene3D" id="1.25.40.390">
    <property type="match status" value="1"/>
</dbReference>
<feature type="signal peptide" evidence="6">
    <location>
        <begin position="1"/>
        <end position="19"/>
    </location>
</feature>
<dbReference type="AlphaFoldDB" id="A0A2S4N9Y2"/>
<evidence type="ECO:0000259" key="8">
    <source>
        <dbReference type="Pfam" id="PF14322"/>
    </source>
</evidence>
<evidence type="ECO:0000256" key="1">
    <source>
        <dbReference type="ARBA" id="ARBA00004442"/>
    </source>
</evidence>
<accession>A0A2S4N9Y2</accession>
<comment type="subcellular location">
    <subcellularLocation>
        <location evidence="1">Cell outer membrane</location>
    </subcellularLocation>
</comment>
<dbReference type="InterPro" id="IPR012944">
    <property type="entry name" value="SusD_RagB_dom"/>
</dbReference>
<reference evidence="9 10" key="1">
    <citation type="submission" date="2018-01" db="EMBL/GenBank/DDBJ databases">
        <title>Genomic Encyclopedia of Type Strains, Phase I: the one thousand microbial genomes (KMG-I) project.</title>
        <authorList>
            <person name="Goeker M."/>
        </authorList>
    </citation>
    <scope>NUCLEOTIDE SEQUENCE [LARGE SCALE GENOMIC DNA]</scope>
    <source>
        <strain evidence="9 10">DSM 17960</strain>
    </source>
</reference>
<sequence>MKKILLIFGISLLSLTSCSDNFTEADLGSTVSNDQIKNLAASSPESLLSVASGIEQGNNFFINDFNTANGGNIHDDYGQKSIDLGLDLMSNDMVQVINHWHGNYYRYTGRQVENRVTDMVWKFYYKIIYNMNSTIKLIPQNTSNQDLKYVRARCQAMRAFAYFNLVRLYSNGDLAIPFYSDDNALVDERRVSKVYILNAIKDDLNQAYSNLTGFTKTNIIQIDKKVVAGLLARYFLEFGSSPVELNLAAQYASEARSGKSLMPSNMISIQDSGYDGFSNVSNPEWIWGVDIDGTTSTIYASFFSQIGSLNAGYAGLLNVFKSGDARLVSSIPSTDKRSKWFKWSGLNLSAPSGSQVPLRANLKFYDATPTFQGDYLYMRVAEMYLIEAEAKFMAGDELGAKTILTQMVTTRNSAYNISSLSGNALRDEIRFQRRLELWGEGFSFYDMKRWNLALERDYPGSNHPAYGKFNYPVGSSKFIFQIPQIEILNNIKITENNPL</sequence>
<proteinExistence type="inferred from homology"/>
<dbReference type="Proteomes" id="UP000237056">
    <property type="component" value="Unassembled WGS sequence"/>
</dbReference>
<feature type="domain" description="SusD-like N-terminal" evidence="8">
    <location>
        <begin position="93"/>
        <end position="236"/>
    </location>
</feature>
<dbReference type="PROSITE" id="PS51257">
    <property type="entry name" value="PROKAR_LIPOPROTEIN"/>
    <property type="match status" value="1"/>
</dbReference>
<dbReference type="GO" id="GO:0009279">
    <property type="term" value="C:cell outer membrane"/>
    <property type="evidence" value="ECO:0007669"/>
    <property type="project" value="UniProtKB-SubCell"/>
</dbReference>
<evidence type="ECO:0000313" key="10">
    <source>
        <dbReference type="Proteomes" id="UP000237056"/>
    </source>
</evidence>
<evidence type="ECO:0000256" key="3">
    <source>
        <dbReference type="ARBA" id="ARBA00022729"/>
    </source>
</evidence>
<keyword evidence="10" id="KW-1185">Reference proteome</keyword>
<protein>
    <submittedName>
        <fullName evidence="9">SusD-like starch-binding protein associating with outer membrane</fullName>
    </submittedName>
</protein>
<dbReference type="Pfam" id="PF07980">
    <property type="entry name" value="SusD_RagB"/>
    <property type="match status" value="1"/>
</dbReference>
<dbReference type="EMBL" id="PQNY01000003">
    <property type="protein sequence ID" value="POS02509.1"/>
    <property type="molecule type" value="Genomic_DNA"/>
</dbReference>
<dbReference type="SUPFAM" id="SSF48452">
    <property type="entry name" value="TPR-like"/>
    <property type="match status" value="1"/>
</dbReference>
<gene>
    <name evidence="9" type="ORF">Q361_10315</name>
</gene>
<dbReference type="InterPro" id="IPR011990">
    <property type="entry name" value="TPR-like_helical_dom_sf"/>
</dbReference>
<comment type="caution">
    <text evidence="9">The sequence shown here is derived from an EMBL/GenBank/DDBJ whole genome shotgun (WGS) entry which is preliminary data.</text>
</comment>
<comment type="similarity">
    <text evidence="2">Belongs to the SusD family.</text>
</comment>
<keyword evidence="4" id="KW-0472">Membrane</keyword>
<dbReference type="RefSeq" id="WP_103725171.1">
    <property type="nucleotide sequence ID" value="NZ_PQNY01000003.1"/>
</dbReference>
<dbReference type="OrthoDB" id="1100079at2"/>
<evidence type="ECO:0000256" key="5">
    <source>
        <dbReference type="ARBA" id="ARBA00023237"/>
    </source>
</evidence>
<evidence type="ECO:0000256" key="6">
    <source>
        <dbReference type="SAM" id="SignalP"/>
    </source>
</evidence>
<evidence type="ECO:0000313" key="9">
    <source>
        <dbReference type="EMBL" id="POS02509.1"/>
    </source>
</evidence>
<feature type="chain" id="PRO_5015645603" evidence="6">
    <location>
        <begin position="20"/>
        <end position="499"/>
    </location>
</feature>
<evidence type="ECO:0000256" key="4">
    <source>
        <dbReference type="ARBA" id="ARBA00023136"/>
    </source>
</evidence>
<dbReference type="InterPro" id="IPR033985">
    <property type="entry name" value="SusD-like_N"/>
</dbReference>
<organism evidence="9 10">
    <name type="scientific">Flavobacterium croceum DSM 17960</name>
    <dbReference type="NCBI Taxonomy" id="1121886"/>
    <lineage>
        <taxon>Bacteria</taxon>
        <taxon>Pseudomonadati</taxon>
        <taxon>Bacteroidota</taxon>
        <taxon>Flavobacteriia</taxon>
        <taxon>Flavobacteriales</taxon>
        <taxon>Flavobacteriaceae</taxon>
        <taxon>Flavobacterium</taxon>
    </lineage>
</organism>
<keyword evidence="3 6" id="KW-0732">Signal</keyword>
<name>A0A2S4N9Y2_9FLAO</name>
<evidence type="ECO:0000259" key="7">
    <source>
        <dbReference type="Pfam" id="PF07980"/>
    </source>
</evidence>
<evidence type="ECO:0000256" key="2">
    <source>
        <dbReference type="ARBA" id="ARBA00006275"/>
    </source>
</evidence>
<feature type="domain" description="RagB/SusD" evidence="7">
    <location>
        <begin position="373"/>
        <end position="496"/>
    </location>
</feature>
<dbReference type="Pfam" id="PF14322">
    <property type="entry name" value="SusD-like_3"/>
    <property type="match status" value="1"/>
</dbReference>
<keyword evidence="5" id="KW-0998">Cell outer membrane</keyword>